<reference evidence="11 12" key="2">
    <citation type="journal article" date="2016" name="Science">
        <title>A bacterium that degrades and assimilates poly(ethylene terephthalate).</title>
        <authorList>
            <person name="Yoshida S."/>
            <person name="Hiraga K."/>
            <person name="Takehana T."/>
            <person name="Taniguchi I."/>
            <person name="Yamaji H."/>
            <person name="Maeda Y."/>
            <person name="Toyohara K."/>
            <person name="Miyamoto K."/>
            <person name="Kimura Y."/>
            <person name="Oda K."/>
        </authorList>
    </citation>
    <scope>NUCLEOTIDE SEQUENCE [LARGE SCALE GENOMIC DNA]</scope>
    <source>
        <strain evidence="12">NBRC 110686 / TISTR 2288 / 201-F6</strain>
    </source>
</reference>
<dbReference type="GO" id="GO:0009252">
    <property type="term" value="P:peptidoglycan biosynthetic process"/>
    <property type="evidence" value="ECO:0007669"/>
    <property type="project" value="TreeGrafter"/>
</dbReference>
<keyword evidence="3" id="KW-0645">Protease</keyword>
<feature type="region of interest" description="Disordered" evidence="9">
    <location>
        <begin position="1004"/>
        <end position="1038"/>
    </location>
</feature>
<comment type="caution">
    <text evidence="11">The sequence shown here is derived from an EMBL/GenBank/DDBJ whole genome shotgun (WGS) entry which is preliminary data.</text>
</comment>
<comment type="pathway">
    <text evidence="1">Cell wall biogenesis; peptidoglycan biosynthesis.</text>
</comment>
<dbReference type="GO" id="GO:0030288">
    <property type="term" value="C:outer membrane-bounded periplasmic space"/>
    <property type="evidence" value="ECO:0007669"/>
    <property type="project" value="TreeGrafter"/>
</dbReference>
<evidence type="ECO:0000256" key="1">
    <source>
        <dbReference type="ARBA" id="ARBA00004752"/>
    </source>
</evidence>
<keyword evidence="2 11" id="KW-0121">Carboxypeptidase</keyword>
<evidence type="ECO:0000256" key="8">
    <source>
        <dbReference type="ARBA" id="ARBA00049902"/>
    </source>
</evidence>
<protein>
    <recommendedName>
        <fullName evidence="7">peptidoglycan glycosyltransferase</fullName>
        <ecNumber evidence="7">2.4.99.28</ecNumber>
    </recommendedName>
</protein>
<dbReference type="Gene3D" id="3.40.710.10">
    <property type="entry name" value="DD-peptidase/beta-lactamase superfamily"/>
    <property type="match status" value="1"/>
</dbReference>
<keyword evidence="4" id="KW-0328">Glycosyltransferase</keyword>
<dbReference type="PANTHER" id="PTHR32282:SF24">
    <property type="entry name" value="GLYCOSYL TRANSFERASE FAMILY 51 DOMAIN-CONTAINING PROTEIN"/>
    <property type="match status" value="1"/>
</dbReference>
<dbReference type="InterPro" id="IPR023346">
    <property type="entry name" value="Lysozyme-like_dom_sf"/>
</dbReference>
<accession>A0A0K8P4N4</accession>
<sequence>MPGSPPPRRRWRLALGLALTGVGLLAGLAALVRWEMRHSTLQSRALSAWARELGFALEAGPAPQAAYPSGGPYDTRLGYTRLPQFLERLRERQHRVTAQARQSPALAEYLARGFFSPHEEKAQTGLRVLDCRGDIVYSTGYPQRVYRDAQAIPPLLAEALSFIENRELLHPPAPTHNPAVEWDRLGRAVVDQLQAVVDSDHAAAGGSTLATQLEKFRHSPDGRTASIHDKYLQMVSASVRAYRDGPDTGGARQRILLDYVNGLPLGALRGYGEVNGVLDGLEAWYGADLDEVQRLLRLAPEAAAADPAQAAARGLAFRQVLSLFIAQRRPAHFFGSGQPQLQALTESYLRLLAQGGVIDAGLAQAALAARPQVRSTHPLADGGEAVATIADRKAAKLVRTELSALLDTPNFYDLDRLDLRAASSIDGPLQARIGELLRQLREPGEAKARGLVGRQLLETGDPAKLYYSFTLYERGEGVNRVRVQTDNLDQPFDINTGAKLELGSTAKLRTLVTYLEIVAALHQQLAGLDAKALAAVDVARKDRLTRWAVDHLRASKDRSLATMLEAAMDRRYSASPGETFYTGGGEHRFENFDRADDGKAPNLREALRDSVNLVFIRLMRDIVHHHLYREPGSAARILEDPAHPEREVLLARFADREGSQFMRGFYRKLKGKADDELLQTLAAAVQPTPLRLAVVFRALRPEAPLPAFSRFIEAQLPHSTLDREELQALYDKVAPGRFPLSDQGYLARIHPLELWVAAHLRAHPQATLAEVLEAGKPQRQEVYGWLFRTRAKAAQNRRILSLLEIDAFAEIHRAWQRLGYPFDRLVPSYATAIGSSGDRPAALAELMGVLVNDGLRLPTVQIDGLQFAAGTPWEARLQREAGTPERVMPAEVAAVARRALALVVDQGTARRLKGALDGPGGEALAIGGKTGTGDNRLNTYGARGALTGSKVINRTATFVFFLGDRHFGTITAFVPGAAAEGFRFTSALPVQIVKTMAPLLQPRLHPAPGSGCTPQPSLAAGPGPQRAPEPALPAASASLGVLPREAAGTLQPVVATQR</sequence>
<dbReference type="GO" id="GO:0006508">
    <property type="term" value="P:proteolysis"/>
    <property type="evidence" value="ECO:0007669"/>
    <property type="project" value="UniProtKB-KW"/>
</dbReference>
<dbReference type="AlphaFoldDB" id="A0A0K8P4N4"/>
<evidence type="ECO:0000256" key="5">
    <source>
        <dbReference type="ARBA" id="ARBA00022679"/>
    </source>
</evidence>
<evidence type="ECO:0000259" key="10">
    <source>
        <dbReference type="Pfam" id="PF00912"/>
    </source>
</evidence>
<evidence type="ECO:0000313" key="11">
    <source>
        <dbReference type="EMBL" id="GAP37125.1"/>
    </source>
</evidence>
<dbReference type="InterPro" id="IPR050396">
    <property type="entry name" value="Glycosyltr_51/Transpeptidase"/>
</dbReference>
<dbReference type="Pfam" id="PF00912">
    <property type="entry name" value="Transgly"/>
    <property type="match status" value="1"/>
</dbReference>
<dbReference type="SUPFAM" id="SSF53955">
    <property type="entry name" value="Lysozyme-like"/>
    <property type="match status" value="1"/>
</dbReference>
<dbReference type="PANTHER" id="PTHR32282">
    <property type="entry name" value="BINDING PROTEIN TRANSPEPTIDASE, PUTATIVE-RELATED"/>
    <property type="match status" value="1"/>
</dbReference>
<dbReference type="InterPro" id="IPR012338">
    <property type="entry name" value="Beta-lactam/transpept-like"/>
</dbReference>
<evidence type="ECO:0000256" key="9">
    <source>
        <dbReference type="SAM" id="MobiDB-lite"/>
    </source>
</evidence>
<keyword evidence="5" id="KW-0808">Transferase</keyword>
<dbReference type="Proteomes" id="UP000037660">
    <property type="component" value="Unassembled WGS sequence"/>
</dbReference>
<evidence type="ECO:0000256" key="7">
    <source>
        <dbReference type="ARBA" id="ARBA00044770"/>
    </source>
</evidence>
<keyword evidence="12" id="KW-1185">Reference proteome</keyword>
<gene>
    <name evidence="11" type="ORF">ISF6_2980</name>
</gene>
<dbReference type="InterPro" id="IPR001264">
    <property type="entry name" value="Glyco_trans_51"/>
</dbReference>
<evidence type="ECO:0000313" key="12">
    <source>
        <dbReference type="Proteomes" id="UP000037660"/>
    </source>
</evidence>
<dbReference type="GO" id="GO:0008955">
    <property type="term" value="F:peptidoglycan glycosyltransferase activity"/>
    <property type="evidence" value="ECO:0007669"/>
    <property type="project" value="UniProtKB-EC"/>
</dbReference>
<dbReference type="EC" id="2.4.99.28" evidence="7"/>
<evidence type="ECO:0000256" key="6">
    <source>
        <dbReference type="ARBA" id="ARBA00023268"/>
    </source>
</evidence>
<comment type="catalytic activity">
    <reaction evidence="8">
        <text>[GlcNAc-(1-&gt;4)-Mur2Ac(oyl-L-Ala-gamma-D-Glu-L-Lys-D-Ala-D-Ala)](n)-di-trans,octa-cis-undecaprenyl diphosphate + beta-D-GlcNAc-(1-&gt;4)-Mur2Ac(oyl-L-Ala-gamma-D-Glu-L-Lys-D-Ala-D-Ala)-di-trans,octa-cis-undecaprenyl diphosphate = [GlcNAc-(1-&gt;4)-Mur2Ac(oyl-L-Ala-gamma-D-Glu-L-Lys-D-Ala-D-Ala)](n+1)-di-trans,octa-cis-undecaprenyl diphosphate + di-trans,octa-cis-undecaprenyl diphosphate + H(+)</text>
        <dbReference type="Rhea" id="RHEA:23708"/>
        <dbReference type="Rhea" id="RHEA-COMP:9602"/>
        <dbReference type="Rhea" id="RHEA-COMP:9603"/>
        <dbReference type="ChEBI" id="CHEBI:15378"/>
        <dbReference type="ChEBI" id="CHEBI:58405"/>
        <dbReference type="ChEBI" id="CHEBI:60033"/>
        <dbReference type="ChEBI" id="CHEBI:78435"/>
        <dbReference type="EC" id="2.4.99.28"/>
    </reaction>
</comment>
<reference evidence="12" key="1">
    <citation type="submission" date="2015-07" db="EMBL/GenBank/DDBJ databases">
        <title>Discovery of a poly(ethylene terephthalate assimilation.</title>
        <authorList>
            <person name="Yoshida S."/>
            <person name="Hiraga K."/>
            <person name="Takehana T."/>
            <person name="Taniguchi I."/>
            <person name="Yamaji H."/>
            <person name="Maeda Y."/>
            <person name="Toyohara K."/>
            <person name="Miyamoto K."/>
            <person name="Kimura Y."/>
            <person name="Oda K."/>
        </authorList>
    </citation>
    <scope>NUCLEOTIDE SEQUENCE [LARGE SCALE GENOMIC DNA]</scope>
    <source>
        <strain evidence="12">NBRC 110686 / TISTR 2288 / 201-F6</strain>
    </source>
</reference>
<dbReference type="STRING" id="1547922.ISF6_2980"/>
<name>A0A0K8P4N4_PISS1</name>
<dbReference type="EMBL" id="BBYR01000042">
    <property type="protein sequence ID" value="GAP37125.1"/>
    <property type="molecule type" value="Genomic_DNA"/>
</dbReference>
<evidence type="ECO:0000256" key="3">
    <source>
        <dbReference type="ARBA" id="ARBA00022670"/>
    </source>
</evidence>
<dbReference type="GO" id="GO:0004180">
    <property type="term" value="F:carboxypeptidase activity"/>
    <property type="evidence" value="ECO:0007669"/>
    <property type="project" value="UniProtKB-KW"/>
</dbReference>
<keyword evidence="6" id="KW-0511">Multifunctional enzyme</keyword>
<evidence type="ECO:0000256" key="2">
    <source>
        <dbReference type="ARBA" id="ARBA00022645"/>
    </source>
</evidence>
<keyword evidence="3" id="KW-0378">Hydrolase</keyword>
<dbReference type="SUPFAM" id="SSF56601">
    <property type="entry name" value="beta-lactamase/transpeptidase-like"/>
    <property type="match status" value="2"/>
</dbReference>
<organism evidence="11 12">
    <name type="scientific">Piscinibacter sakaiensis</name>
    <name type="common">Ideonella sakaiensis</name>
    <dbReference type="NCBI Taxonomy" id="1547922"/>
    <lineage>
        <taxon>Bacteria</taxon>
        <taxon>Pseudomonadati</taxon>
        <taxon>Pseudomonadota</taxon>
        <taxon>Betaproteobacteria</taxon>
        <taxon>Burkholderiales</taxon>
        <taxon>Sphaerotilaceae</taxon>
        <taxon>Piscinibacter</taxon>
    </lineage>
</organism>
<feature type="domain" description="Glycosyl transferase family 51" evidence="10">
    <location>
        <begin position="141"/>
        <end position="293"/>
    </location>
</feature>
<dbReference type="InterPro" id="IPR036950">
    <property type="entry name" value="PBP_transglycosylase"/>
</dbReference>
<proteinExistence type="predicted"/>
<dbReference type="Gene3D" id="1.10.3810.10">
    <property type="entry name" value="Biosynthetic peptidoglycan transglycosylase-like"/>
    <property type="match status" value="1"/>
</dbReference>
<evidence type="ECO:0000256" key="4">
    <source>
        <dbReference type="ARBA" id="ARBA00022676"/>
    </source>
</evidence>